<sequence length="451" mass="51655">MPKKKKISQNTSIETLQVNAAKLLAMGHYKEAIESYKRLLKKESRDEWQTALAKAYLRRAQSLANKGMYKEAAVLWENRANLCPYKKSLDQYIYWLIRAGRYIRAVRFFTESAEHLPDNAIQQLQAQFGALLLAGCSDVIEAFPQDTPLLKQYALIRDALQAYFQGDDKTVEASLKKIPFRSPYRDFRPILKALLLIEVDPNAANQLLEKVPADSVYAQFAALVRIVGQDGETLLTALSKLSEQEQLFIAGLKGWDKEQFKVISMLQTAAKRDGSPKALLEVVAASRKNLGDNYSRQFCFALLPSYPAGVKFYENQFGSLSAFEKNRITALKYERHEQSEMADRYWRLCVENLKQSTEEGNRLKAALIMRHLVEIAERSGEIFDDYQVPEDLAESLRLDPDDKASYLKLIQWYNHENDKKSYHKWVDTAVKQFPVHPITFSLAGIFSNRTD</sequence>
<protein>
    <submittedName>
        <fullName evidence="1">Uncharacterized protein</fullName>
    </submittedName>
</protein>
<dbReference type="InterPro" id="IPR011990">
    <property type="entry name" value="TPR-like_helical_dom_sf"/>
</dbReference>
<organism evidence="1 2">
    <name type="scientific">Candidatus Thiomargarita nelsonii</name>
    <dbReference type="NCBI Taxonomy" id="1003181"/>
    <lineage>
        <taxon>Bacteria</taxon>
        <taxon>Pseudomonadati</taxon>
        <taxon>Pseudomonadota</taxon>
        <taxon>Gammaproteobacteria</taxon>
        <taxon>Thiotrichales</taxon>
        <taxon>Thiotrichaceae</taxon>
        <taxon>Thiomargarita</taxon>
    </lineage>
</organism>
<name>A0A176S7V3_9GAMM</name>
<dbReference type="EMBL" id="LUTY01000057">
    <property type="protein sequence ID" value="OAD23998.1"/>
    <property type="molecule type" value="Genomic_DNA"/>
</dbReference>
<gene>
    <name evidence="1" type="ORF">THIOM_000154</name>
</gene>
<evidence type="ECO:0000313" key="1">
    <source>
        <dbReference type="EMBL" id="OAD23998.1"/>
    </source>
</evidence>
<dbReference type="Proteomes" id="UP000076962">
    <property type="component" value="Unassembled WGS sequence"/>
</dbReference>
<evidence type="ECO:0000313" key="2">
    <source>
        <dbReference type="Proteomes" id="UP000076962"/>
    </source>
</evidence>
<dbReference type="InterPro" id="IPR019734">
    <property type="entry name" value="TPR_rpt"/>
</dbReference>
<accession>A0A176S7V3</accession>
<keyword evidence="2" id="KW-1185">Reference proteome</keyword>
<dbReference type="Gene3D" id="1.25.40.10">
    <property type="entry name" value="Tetratricopeptide repeat domain"/>
    <property type="match status" value="1"/>
</dbReference>
<dbReference type="SUPFAM" id="SSF48452">
    <property type="entry name" value="TPR-like"/>
    <property type="match status" value="1"/>
</dbReference>
<reference evidence="1 2" key="1">
    <citation type="submission" date="2016-05" db="EMBL/GenBank/DDBJ databases">
        <title>Single-cell genome of chain-forming Candidatus Thiomargarita nelsonii and comparison to other large sulfur-oxidizing bacteria.</title>
        <authorList>
            <person name="Winkel M."/>
            <person name="Salman V."/>
            <person name="Woyke T."/>
            <person name="Schulz-Vogt H."/>
            <person name="Richter M."/>
            <person name="Flood B."/>
            <person name="Bailey J."/>
            <person name="Amann R."/>
            <person name="Mussmann M."/>
        </authorList>
    </citation>
    <scope>NUCLEOTIDE SEQUENCE [LARGE SCALE GENOMIC DNA]</scope>
    <source>
        <strain evidence="1 2">THI036</strain>
    </source>
</reference>
<dbReference type="SMART" id="SM00028">
    <property type="entry name" value="TPR"/>
    <property type="match status" value="2"/>
</dbReference>
<feature type="non-terminal residue" evidence="1">
    <location>
        <position position="451"/>
    </location>
</feature>
<dbReference type="AlphaFoldDB" id="A0A176S7V3"/>
<comment type="caution">
    <text evidence="1">The sequence shown here is derived from an EMBL/GenBank/DDBJ whole genome shotgun (WGS) entry which is preliminary data.</text>
</comment>
<proteinExistence type="predicted"/>